<keyword evidence="4" id="KW-0479">Metal-binding</keyword>
<keyword evidence="5" id="KW-0863">Zinc-finger</keyword>
<evidence type="ECO:0000256" key="9">
    <source>
        <dbReference type="ARBA" id="ARBA00023235"/>
    </source>
</evidence>
<evidence type="ECO:0000256" key="3">
    <source>
        <dbReference type="ARBA" id="ARBA00012891"/>
    </source>
</evidence>
<dbReference type="PANTHER" id="PTHR11390">
    <property type="entry name" value="PROKARYOTIC DNA TOPOISOMERASE"/>
    <property type="match status" value="1"/>
</dbReference>
<dbReference type="GO" id="GO:0008270">
    <property type="term" value="F:zinc ion binding"/>
    <property type="evidence" value="ECO:0007669"/>
    <property type="project" value="UniProtKB-KW"/>
</dbReference>
<dbReference type="InterPro" id="IPR034144">
    <property type="entry name" value="TOPRIM_TopoIII"/>
</dbReference>
<dbReference type="Gene3D" id="1.10.290.10">
    <property type="entry name" value="Topoisomerase I, domain 4"/>
    <property type="match status" value="1"/>
</dbReference>
<dbReference type="InterPro" id="IPR003601">
    <property type="entry name" value="Topo_IA_2"/>
</dbReference>
<feature type="domain" description="Toprim" evidence="11">
    <location>
        <begin position="2"/>
        <end position="153"/>
    </location>
</feature>
<keyword evidence="6" id="KW-0862">Zinc</keyword>
<proteinExistence type="inferred from homology"/>
<dbReference type="Gene3D" id="3.40.50.140">
    <property type="match status" value="1"/>
</dbReference>
<protein>
    <recommendedName>
        <fullName evidence="3 10">DNA topoisomerase</fullName>
        <ecNumber evidence="3 10">5.6.2.1</ecNumber>
    </recommendedName>
</protein>
<evidence type="ECO:0000256" key="4">
    <source>
        <dbReference type="ARBA" id="ARBA00022723"/>
    </source>
</evidence>
<keyword evidence="7 10" id="KW-0799">Topoisomerase</keyword>
<keyword evidence="9 10" id="KW-0413">Isomerase</keyword>
<dbReference type="EMBL" id="MTYJ01000352">
    <property type="protein sequence ID" value="OWA53865.1"/>
    <property type="molecule type" value="Genomic_DNA"/>
</dbReference>
<dbReference type="GO" id="GO:0005634">
    <property type="term" value="C:nucleus"/>
    <property type="evidence" value="ECO:0007669"/>
    <property type="project" value="TreeGrafter"/>
</dbReference>
<dbReference type="OrthoDB" id="430051at2759"/>
<organism evidence="13 14">
    <name type="scientific">Hypsibius exemplaris</name>
    <name type="common">Freshwater tardigrade</name>
    <dbReference type="NCBI Taxonomy" id="2072580"/>
    <lineage>
        <taxon>Eukaryota</taxon>
        <taxon>Metazoa</taxon>
        <taxon>Ecdysozoa</taxon>
        <taxon>Tardigrada</taxon>
        <taxon>Eutardigrada</taxon>
        <taxon>Parachela</taxon>
        <taxon>Hypsibioidea</taxon>
        <taxon>Hypsibiidae</taxon>
        <taxon>Hypsibius</taxon>
    </lineage>
</organism>
<dbReference type="InterPro" id="IPR013825">
    <property type="entry name" value="Topo_IA_cen_sub2"/>
</dbReference>
<dbReference type="InterPro" id="IPR000380">
    <property type="entry name" value="Topo_IA"/>
</dbReference>
<dbReference type="Gene3D" id="2.70.20.10">
    <property type="entry name" value="Topoisomerase I, domain 3"/>
    <property type="match status" value="1"/>
</dbReference>
<dbReference type="PROSITE" id="PS50880">
    <property type="entry name" value="TOPRIM"/>
    <property type="match status" value="1"/>
</dbReference>
<evidence type="ECO:0000313" key="13">
    <source>
        <dbReference type="EMBL" id="OWA53865.1"/>
    </source>
</evidence>
<evidence type="ECO:0000256" key="6">
    <source>
        <dbReference type="ARBA" id="ARBA00022833"/>
    </source>
</evidence>
<gene>
    <name evidence="13" type="ORF">BV898_18285</name>
</gene>
<sequence>MRVLNVAEKNDAAKNIALCANRGPPNRREGLSQYNKIYEFQYQINGHQCTMIMTSVSGHLLTQDFSPQYRQWQSCPIVELFDAPLQTICPPNYQNIKRTLEREARTCQQLIIWTDCDREGENIGYEVIEVCRAANPRLGPQHVWRARFSEITPQAVNNALRNLVPPDERISNAVACRSELDLRIGAAFTRLMTMRFREIAQYKPFLNEKGLLSYGSCQFPTLGFVVERYKEISRFIREDFWKIKVTHEFKKPEKARVEFHWQRVRLFDQLCCEVIFDICKERPEATVTGLTEKPKSKWRPLPMDTIELEKLASRMLKINAKETMRIAEKLYSQGLISYPRTETNIFPKDFGLPNLVQQQIASPVWGAFAQNLLQLGPNPRAGKKSDQAHPPIHPLKFAPNLAGNEKRVYELIVRHFLATCSGDAKGFETILTIQITEEFFQADGLVITERNYLDVYPYDKWEAKTIPHCSVGLKFIPTRIEMAAGQTSPPALLSESDLIALMEKHGIGTDATHAEHIETIQTRQYAGMNDDRRFTPGRIGMGLVDGYDAIDRAMSRPHLRSQLEASLKDICEGRRNKADVLQEQIDNYRGIFLQAQAQIQKLRDALDRYTQ</sequence>
<dbReference type="GO" id="GO:0006265">
    <property type="term" value="P:DNA topological change"/>
    <property type="evidence" value="ECO:0007669"/>
    <property type="project" value="InterPro"/>
</dbReference>
<dbReference type="SMART" id="SM00437">
    <property type="entry name" value="TOP1Ac"/>
    <property type="match status" value="1"/>
</dbReference>
<evidence type="ECO:0000313" key="14">
    <source>
        <dbReference type="Proteomes" id="UP000192578"/>
    </source>
</evidence>
<dbReference type="SMART" id="SM00493">
    <property type="entry name" value="TOPRIM"/>
    <property type="match status" value="1"/>
</dbReference>
<dbReference type="SUPFAM" id="SSF56712">
    <property type="entry name" value="Prokaryotic type I DNA topoisomerase"/>
    <property type="match status" value="1"/>
</dbReference>
<dbReference type="Pfam" id="PF01131">
    <property type="entry name" value="Topoisom_bac"/>
    <property type="match status" value="1"/>
</dbReference>
<dbReference type="AlphaFoldDB" id="A0A9X6NGK4"/>
<comment type="function">
    <text evidence="10">Introduces a single-strand break via transesterification at a target site in duplex DNA. Releases the supercoiling and torsional tension of DNA introduced during the DNA replication and transcription by transiently cleaving and rejoining one strand of the DNA duplex. The scissile phosphodiester is attacked by the catalytic tyrosine of the enzyme, resulting in the formation of a DNA-(5'-phosphotyrosyl)-enzyme intermediate and the expulsion of a 3'-OH DNA strand.</text>
</comment>
<dbReference type="FunFam" id="1.10.460.10:FF:000003">
    <property type="entry name" value="DNA topoisomerase"/>
    <property type="match status" value="1"/>
</dbReference>
<evidence type="ECO:0000256" key="5">
    <source>
        <dbReference type="ARBA" id="ARBA00022771"/>
    </source>
</evidence>
<keyword evidence="14" id="KW-1185">Reference proteome</keyword>
<reference evidence="14" key="1">
    <citation type="submission" date="2017-01" db="EMBL/GenBank/DDBJ databases">
        <title>Comparative genomics of anhydrobiosis in the tardigrade Hypsibius dujardini.</title>
        <authorList>
            <person name="Yoshida Y."/>
            <person name="Koutsovoulos G."/>
            <person name="Laetsch D."/>
            <person name="Stevens L."/>
            <person name="Kumar S."/>
            <person name="Horikawa D."/>
            <person name="Ishino K."/>
            <person name="Komine S."/>
            <person name="Tomita M."/>
            <person name="Blaxter M."/>
            <person name="Arakawa K."/>
        </authorList>
    </citation>
    <scope>NUCLEOTIDE SEQUENCE [LARGE SCALE GENOMIC DNA]</scope>
    <source>
        <strain evidence="14">Z151</strain>
    </source>
</reference>
<dbReference type="GO" id="GO:0003917">
    <property type="term" value="F:DNA topoisomerase type I (single strand cut, ATP-independent) activity"/>
    <property type="evidence" value="ECO:0007669"/>
    <property type="project" value="UniProtKB-EC"/>
</dbReference>
<name>A0A9X6NGK4_HYPEX</name>
<dbReference type="InterPro" id="IPR013826">
    <property type="entry name" value="Topo_IA_cen_sub3"/>
</dbReference>
<evidence type="ECO:0000256" key="8">
    <source>
        <dbReference type="ARBA" id="ARBA00023125"/>
    </source>
</evidence>
<dbReference type="FunFam" id="3.40.50.140:FF:000003">
    <property type="entry name" value="DNA topoisomerase"/>
    <property type="match status" value="1"/>
</dbReference>
<dbReference type="GO" id="GO:0006310">
    <property type="term" value="P:DNA recombination"/>
    <property type="evidence" value="ECO:0007669"/>
    <property type="project" value="TreeGrafter"/>
</dbReference>
<dbReference type="InterPro" id="IPR013824">
    <property type="entry name" value="Topo_IA_cen_sub1"/>
</dbReference>
<dbReference type="PANTHER" id="PTHR11390:SF21">
    <property type="entry name" value="DNA TOPOISOMERASE 3-ALPHA"/>
    <property type="match status" value="1"/>
</dbReference>
<dbReference type="GO" id="GO:0006281">
    <property type="term" value="P:DNA repair"/>
    <property type="evidence" value="ECO:0007669"/>
    <property type="project" value="TreeGrafter"/>
</dbReference>
<evidence type="ECO:0000256" key="1">
    <source>
        <dbReference type="ARBA" id="ARBA00000213"/>
    </source>
</evidence>
<dbReference type="PROSITE" id="PS00396">
    <property type="entry name" value="TOPO_IA_1"/>
    <property type="match status" value="1"/>
</dbReference>
<dbReference type="EC" id="5.6.2.1" evidence="3 10"/>
<dbReference type="GO" id="GO:0003677">
    <property type="term" value="F:DNA binding"/>
    <property type="evidence" value="ECO:0007669"/>
    <property type="project" value="UniProtKB-KW"/>
</dbReference>
<dbReference type="SMART" id="SM00436">
    <property type="entry name" value="TOP1Bc"/>
    <property type="match status" value="1"/>
</dbReference>
<dbReference type="FunFam" id="1.10.290.10:FF:000001">
    <property type="entry name" value="DNA topoisomerase"/>
    <property type="match status" value="1"/>
</dbReference>
<evidence type="ECO:0000256" key="2">
    <source>
        <dbReference type="ARBA" id="ARBA00009446"/>
    </source>
</evidence>
<dbReference type="Proteomes" id="UP000192578">
    <property type="component" value="Unassembled WGS sequence"/>
</dbReference>
<evidence type="ECO:0000256" key="10">
    <source>
        <dbReference type="RuleBase" id="RU362092"/>
    </source>
</evidence>
<feature type="domain" description="Topo IA-type catalytic" evidence="12">
    <location>
        <begin position="167"/>
        <end position="592"/>
    </location>
</feature>
<dbReference type="InterPro" id="IPR023405">
    <property type="entry name" value="Topo_IA_core_domain"/>
</dbReference>
<comment type="caution">
    <text evidence="13">The sequence shown here is derived from an EMBL/GenBank/DDBJ whole genome shotgun (WGS) entry which is preliminary data.</text>
</comment>
<dbReference type="PROSITE" id="PS52039">
    <property type="entry name" value="TOPO_IA_2"/>
    <property type="match status" value="1"/>
</dbReference>
<evidence type="ECO:0000259" key="12">
    <source>
        <dbReference type="PROSITE" id="PS52039"/>
    </source>
</evidence>
<dbReference type="GO" id="GO:0031422">
    <property type="term" value="C:RecQ family helicase-topoisomerase III complex"/>
    <property type="evidence" value="ECO:0007669"/>
    <property type="project" value="TreeGrafter"/>
</dbReference>
<evidence type="ECO:0000256" key="7">
    <source>
        <dbReference type="ARBA" id="ARBA00023029"/>
    </source>
</evidence>
<dbReference type="InterPro" id="IPR013497">
    <property type="entry name" value="Topo_IA_cen"/>
</dbReference>
<accession>A0A9X6NGK4</accession>
<dbReference type="InterPro" id="IPR023406">
    <property type="entry name" value="Topo_IA_AS"/>
</dbReference>
<comment type="catalytic activity">
    <reaction evidence="1 10">
        <text>ATP-independent breakage of single-stranded DNA, followed by passage and rejoining.</text>
        <dbReference type="EC" id="5.6.2.1"/>
    </reaction>
</comment>
<comment type="similarity">
    <text evidence="2 10">Belongs to the type IA topoisomerase family.</text>
</comment>
<keyword evidence="8 10" id="KW-0238">DNA-binding</keyword>
<dbReference type="Pfam" id="PF01751">
    <property type="entry name" value="Toprim"/>
    <property type="match status" value="1"/>
</dbReference>
<dbReference type="InterPro" id="IPR003602">
    <property type="entry name" value="Topo_IA_DNA-bd_dom"/>
</dbReference>
<evidence type="ECO:0000259" key="11">
    <source>
        <dbReference type="PROSITE" id="PS50880"/>
    </source>
</evidence>
<dbReference type="CDD" id="cd03362">
    <property type="entry name" value="TOPRIM_TopoIA_TopoIII"/>
    <property type="match status" value="1"/>
</dbReference>
<dbReference type="Gene3D" id="1.10.460.10">
    <property type="entry name" value="Topoisomerase I, domain 2"/>
    <property type="match status" value="1"/>
</dbReference>
<dbReference type="InterPro" id="IPR006171">
    <property type="entry name" value="TOPRIM_dom"/>
</dbReference>
<dbReference type="CDD" id="cd00186">
    <property type="entry name" value="TOP1Ac"/>
    <property type="match status" value="1"/>
</dbReference>
<dbReference type="PRINTS" id="PR00417">
    <property type="entry name" value="PRTPISMRASEI"/>
</dbReference>